<proteinExistence type="predicted"/>
<keyword evidence="5" id="KW-1185">Reference proteome</keyword>
<evidence type="ECO:0000313" key="2">
    <source>
        <dbReference type="EMBL" id="OAG94114.1"/>
    </source>
</evidence>
<dbReference type="EMBL" id="LSUQ01000016">
    <property type="protein sequence ID" value="OAG94114.1"/>
    <property type="molecule type" value="Genomic_DNA"/>
</dbReference>
<evidence type="ECO:0000313" key="5">
    <source>
        <dbReference type="Proteomes" id="UP000190229"/>
    </source>
</evidence>
<protein>
    <submittedName>
        <fullName evidence="3">Uncharacterized protein</fullName>
    </submittedName>
</protein>
<dbReference type="OrthoDB" id="2695269at2"/>
<feature type="region of interest" description="Disordered" evidence="1">
    <location>
        <begin position="1"/>
        <end position="37"/>
    </location>
</feature>
<feature type="compositionally biased region" description="Basic and acidic residues" evidence="1">
    <location>
        <begin position="8"/>
        <end position="22"/>
    </location>
</feature>
<accession>A0A168C537</accession>
<evidence type="ECO:0000313" key="3">
    <source>
        <dbReference type="EMBL" id="OPG17314.1"/>
    </source>
</evidence>
<sequence length="71" mass="8079">MSKGPEAPFRKTPLETFDEHTDPSILSGDQYASEHDPGATRAIYEKDVKDLQTQSMLGRFMHPEHDTSMRD</sequence>
<reference evidence="2 4" key="1">
    <citation type="submission" date="2016-02" db="EMBL/GenBank/DDBJ databases">
        <title>Draft genome sequence of Acidibacillus ferrooxidans SLC66.</title>
        <authorList>
            <person name="Oliveira G."/>
            <person name="Nancucheo I."/>
            <person name="Dall'Agnol H."/>
            <person name="Johnson B."/>
            <person name="Oliveira R."/>
            <person name="Nunes G.L."/>
            <person name="Tzotzos G."/>
            <person name="Orellana S.C."/>
            <person name="Salim A.C."/>
            <person name="Araujo F.M."/>
        </authorList>
    </citation>
    <scope>NUCLEOTIDE SEQUENCE [LARGE SCALE GENOMIC DNA]</scope>
    <source>
        <strain evidence="2 4">SLC66</strain>
    </source>
</reference>
<dbReference type="Proteomes" id="UP000077421">
    <property type="component" value="Unassembled WGS sequence"/>
</dbReference>
<dbReference type="STRING" id="1765683.B2M26_03040"/>
<dbReference type="Proteomes" id="UP000190229">
    <property type="component" value="Unassembled WGS sequence"/>
</dbReference>
<dbReference type="RefSeq" id="WP_067563856.1">
    <property type="nucleotide sequence ID" value="NZ_LSUQ01000016.1"/>
</dbReference>
<gene>
    <name evidence="2" type="ORF">AYW79_07230</name>
    <name evidence="3" type="ORF">B2M26_03040</name>
</gene>
<comment type="caution">
    <text evidence="3">The sequence shown here is derived from an EMBL/GenBank/DDBJ whole genome shotgun (WGS) entry which is preliminary data.</text>
</comment>
<reference evidence="3 5" key="2">
    <citation type="submission" date="2017-02" db="EMBL/GenBank/DDBJ databases">
        <title>Draft genome of Acidibacillus ferrooxidans Huett2.</title>
        <authorList>
            <person name="Schopf S."/>
        </authorList>
    </citation>
    <scope>NUCLEOTIDE SEQUENCE [LARGE SCALE GENOMIC DNA]</scope>
    <source>
        <strain evidence="3 5">Huett2</strain>
    </source>
</reference>
<dbReference type="AlphaFoldDB" id="A0A168C537"/>
<dbReference type="EMBL" id="MWPS01000005">
    <property type="protein sequence ID" value="OPG17314.1"/>
    <property type="molecule type" value="Genomic_DNA"/>
</dbReference>
<evidence type="ECO:0000256" key="1">
    <source>
        <dbReference type="SAM" id="MobiDB-lite"/>
    </source>
</evidence>
<organism evidence="3 5">
    <name type="scientific">Ferroacidibacillus organovorans</name>
    <dbReference type="NCBI Taxonomy" id="1765683"/>
    <lineage>
        <taxon>Bacteria</taxon>
        <taxon>Bacillati</taxon>
        <taxon>Bacillota</taxon>
        <taxon>Bacilli</taxon>
        <taxon>Bacillales</taxon>
        <taxon>Alicyclobacillaceae</taxon>
        <taxon>Ferroacidibacillus</taxon>
    </lineage>
</organism>
<evidence type="ECO:0000313" key="4">
    <source>
        <dbReference type="Proteomes" id="UP000077421"/>
    </source>
</evidence>
<name>A0A168C537_9BACL</name>